<feature type="binding site" evidence="4">
    <location>
        <position position="17"/>
    </location>
    <ligand>
        <name>Zn(2+)</name>
        <dbReference type="ChEBI" id="CHEBI:29105"/>
    </ligand>
</feature>
<dbReference type="SUPFAM" id="SSF102588">
    <property type="entry name" value="LmbE-like"/>
    <property type="match status" value="1"/>
</dbReference>
<dbReference type="EC" id="3.5.1.103" evidence="4"/>
<accession>A0A0G3H962</accession>
<evidence type="ECO:0000313" key="6">
    <source>
        <dbReference type="Proteomes" id="UP000035540"/>
    </source>
</evidence>
<dbReference type="InterPro" id="IPR017810">
    <property type="entry name" value="Mycothiol_biosynthesis_MshB"/>
</dbReference>
<evidence type="ECO:0000256" key="1">
    <source>
        <dbReference type="ARBA" id="ARBA00022723"/>
    </source>
</evidence>
<dbReference type="PANTHER" id="PTHR12993">
    <property type="entry name" value="N-ACETYLGLUCOSAMINYL-PHOSPHATIDYLINOSITOL DE-N-ACETYLASE-RELATED"/>
    <property type="match status" value="1"/>
</dbReference>
<dbReference type="InterPro" id="IPR003737">
    <property type="entry name" value="GlcNAc_PI_deacetylase-related"/>
</dbReference>
<dbReference type="HAMAP" id="MF_01696">
    <property type="entry name" value="MshB"/>
    <property type="match status" value="1"/>
</dbReference>
<evidence type="ECO:0000256" key="2">
    <source>
        <dbReference type="ARBA" id="ARBA00022801"/>
    </source>
</evidence>
<keyword evidence="6" id="KW-1185">Reference proteome</keyword>
<keyword evidence="3 4" id="KW-0862">Zinc</keyword>
<dbReference type="RefSeq" id="WP_047252772.1">
    <property type="nucleotide sequence ID" value="NZ_CP011545.1"/>
</dbReference>
<dbReference type="GO" id="GO:0035595">
    <property type="term" value="F:N-acetylglucosaminylinositol deacetylase activity"/>
    <property type="evidence" value="ECO:0007669"/>
    <property type="project" value="UniProtKB-EC"/>
</dbReference>
<dbReference type="Proteomes" id="UP000035540">
    <property type="component" value="Chromosome"/>
</dbReference>
<dbReference type="PANTHER" id="PTHR12993:SF26">
    <property type="entry name" value="1D-MYO-INOSITOL 2-ACETAMIDO-2-DEOXY-ALPHA-D-GLUCOPYRANOSIDE DEACETYLASE"/>
    <property type="match status" value="1"/>
</dbReference>
<dbReference type="NCBIfam" id="TIGR03445">
    <property type="entry name" value="mycothiol_MshB"/>
    <property type="match status" value="1"/>
</dbReference>
<name>A0A0G3H962_9CORY</name>
<comment type="catalytic activity">
    <reaction evidence="4">
        <text>1D-myo-inositol 2-acetamido-2-deoxy-alpha-D-glucopyranoside + H2O = 1D-myo-inositol 2-amino-2-deoxy-alpha-D-glucopyranoside + acetate</text>
        <dbReference type="Rhea" id="RHEA:26180"/>
        <dbReference type="ChEBI" id="CHEBI:15377"/>
        <dbReference type="ChEBI" id="CHEBI:30089"/>
        <dbReference type="ChEBI" id="CHEBI:52442"/>
        <dbReference type="ChEBI" id="CHEBI:58886"/>
        <dbReference type="EC" id="3.5.1.103"/>
    </reaction>
</comment>
<dbReference type="GO" id="GO:0010125">
    <property type="term" value="P:mycothiol biosynthetic process"/>
    <property type="evidence" value="ECO:0007669"/>
    <property type="project" value="UniProtKB-UniRule"/>
</dbReference>
<comment type="cofactor">
    <cofactor evidence="4">
        <name>Zn(2+)</name>
        <dbReference type="ChEBI" id="CHEBI:29105"/>
    </cofactor>
    <text evidence="4">Binds 1 zinc ion per subunit.</text>
</comment>
<dbReference type="OrthoDB" id="158614at2"/>
<dbReference type="EMBL" id="CP011545">
    <property type="protein sequence ID" value="AKK08408.1"/>
    <property type="molecule type" value="Genomic_DNA"/>
</dbReference>
<dbReference type="Pfam" id="PF02585">
    <property type="entry name" value="PIG-L"/>
    <property type="match status" value="1"/>
</dbReference>
<reference evidence="6" key="2">
    <citation type="submission" date="2015-05" db="EMBL/GenBank/DDBJ databases">
        <title>Complete genome sequence of Corynebacterium testudinoris DSM 44614, recovered from necrotic lesions in the mouth of a tortoise.</title>
        <authorList>
            <person name="Ruckert C."/>
            <person name="Albersmeier A."/>
            <person name="Winkler A."/>
            <person name="Tauch A."/>
        </authorList>
    </citation>
    <scope>NUCLEOTIDE SEQUENCE [LARGE SCALE GENOMIC DNA]</scope>
    <source>
        <strain evidence="6">DSM 44614</strain>
    </source>
</reference>
<protein>
    <recommendedName>
        <fullName evidence="4">1D-myo-inositol 2-acetamido-2-deoxy-alpha-D-glucopyranoside deacetylase</fullName>
        <shortName evidence="4">GlcNAc-Ins deacetylase</shortName>
        <ecNumber evidence="4">3.5.1.103</ecNumber>
    </recommendedName>
    <alternativeName>
        <fullName evidence="4">N-acetyl-1-D-myo-inositol-2-amino-2-deoxy-alpha-D-glucopyranoside deacetylase</fullName>
    </alternativeName>
</protein>
<evidence type="ECO:0000256" key="4">
    <source>
        <dbReference type="HAMAP-Rule" id="MF_01696"/>
    </source>
</evidence>
<dbReference type="PATRIC" id="fig|136857.5.peg.955"/>
<evidence type="ECO:0000313" key="5">
    <source>
        <dbReference type="EMBL" id="AKK08408.1"/>
    </source>
</evidence>
<reference evidence="5 6" key="1">
    <citation type="journal article" date="2015" name="Genome Announc.">
        <title>Complete Genome Sequence of the Type Strain Corynebacterium testudinoris DSM 44614, Recovered from Necrotic Lesions in the Mouth of a Tortoise.</title>
        <authorList>
            <person name="Ruckert C."/>
            <person name="Kriete M."/>
            <person name="Jaenicke S."/>
            <person name="Winkler A."/>
            <person name="Tauch A."/>
        </authorList>
    </citation>
    <scope>NUCLEOTIDE SEQUENCE [LARGE SCALE GENOMIC DNA]</scope>
    <source>
        <strain evidence="5 6">DSM 44614</strain>
    </source>
</reference>
<organism evidence="5 6">
    <name type="scientific">Corynebacterium testudinoris</name>
    <dbReference type="NCBI Taxonomy" id="136857"/>
    <lineage>
        <taxon>Bacteria</taxon>
        <taxon>Bacillati</taxon>
        <taxon>Actinomycetota</taxon>
        <taxon>Actinomycetes</taxon>
        <taxon>Mycobacteriales</taxon>
        <taxon>Corynebacteriaceae</taxon>
        <taxon>Corynebacterium</taxon>
    </lineage>
</organism>
<dbReference type="STRING" id="136857.CTEST_04805"/>
<dbReference type="InterPro" id="IPR024078">
    <property type="entry name" value="LmbE-like_dom_sf"/>
</dbReference>
<feature type="binding site" evidence="4">
    <location>
        <position position="20"/>
    </location>
    <ligand>
        <name>Zn(2+)</name>
        <dbReference type="ChEBI" id="CHEBI:29105"/>
    </ligand>
</feature>
<comment type="similarity">
    <text evidence="4">Belongs to the MshB deacetylase family.</text>
</comment>
<gene>
    <name evidence="4 5" type="primary">mshB</name>
    <name evidence="5" type="ORF">CTEST_04805</name>
</gene>
<keyword evidence="1 4" id="KW-0479">Metal-binding</keyword>
<dbReference type="AlphaFoldDB" id="A0A0G3H962"/>
<sequence length="296" mass="31309">MSSRDLIGYRVVAVHAHPDDEAIATGGALFQLARRGADVTVVTCTLGEEGEVIGSTWAGLVASESDQLGGFRTAELAASLSILGVRGIYLGGAGRFRDSGMVGSPAHANPRAFVNSGTLAVDLLADVLADIRPHLVITYGPDGGYGHPDHIHAHEITHAAAARVAVPRLLWAVSDLAASTAAVDRIDVVPEGWTRADAAYLENQGVDKHDFVVELSSADHDAKREAMRAHATQVWIADGRVSHTNPQAAWAIGPDPVFALSNLRAQPILRQEYYQLAAGTPGGPELLDGLDREWQG</sequence>
<evidence type="ECO:0000256" key="3">
    <source>
        <dbReference type="ARBA" id="ARBA00022833"/>
    </source>
</evidence>
<keyword evidence="2 4" id="KW-0378">Hydrolase</keyword>
<proteinExistence type="inferred from homology"/>
<dbReference type="KEGG" id="cted:CTEST_04805"/>
<feature type="binding site" evidence="4">
    <location>
        <position position="150"/>
    </location>
    <ligand>
        <name>Zn(2+)</name>
        <dbReference type="ChEBI" id="CHEBI:29105"/>
    </ligand>
</feature>
<comment type="function">
    <text evidence="4">Catalyzes the deacetylation of 1D-myo-inositol 2-acetamido-2-deoxy-alpha-D-glucopyranoside (GlcNAc-Ins) in the mycothiol biosynthesis pathway.</text>
</comment>
<dbReference type="Gene3D" id="3.40.50.10320">
    <property type="entry name" value="LmbE-like"/>
    <property type="match status" value="1"/>
</dbReference>
<dbReference type="GO" id="GO:0008270">
    <property type="term" value="F:zinc ion binding"/>
    <property type="evidence" value="ECO:0007669"/>
    <property type="project" value="UniProtKB-UniRule"/>
</dbReference>